<reference evidence="2 3" key="1">
    <citation type="submission" date="2020-08" db="EMBL/GenBank/DDBJ databases">
        <title>Sequencing the genomes of 1000 actinobacteria strains.</title>
        <authorList>
            <person name="Klenk H.-P."/>
        </authorList>
    </citation>
    <scope>NUCLEOTIDE SEQUENCE [LARGE SCALE GENOMIC DNA]</scope>
    <source>
        <strain evidence="2 3">DSM 45809</strain>
    </source>
</reference>
<dbReference type="Proteomes" id="UP000546162">
    <property type="component" value="Unassembled WGS sequence"/>
</dbReference>
<dbReference type="EMBL" id="JACHNB010000001">
    <property type="protein sequence ID" value="MBB4738554.1"/>
    <property type="molecule type" value="Genomic_DNA"/>
</dbReference>
<proteinExistence type="predicted"/>
<feature type="region of interest" description="Disordered" evidence="1">
    <location>
        <begin position="157"/>
        <end position="185"/>
    </location>
</feature>
<evidence type="ECO:0000313" key="2">
    <source>
        <dbReference type="EMBL" id="MBB4738554.1"/>
    </source>
</evidence>
<evidence type="ECO:0000313" key="3">
    <source>
        <dbReference type="Proteomes" id="UP000546162"/>
    </source>
</evidence>
<dbReference type="AlphaFoldDB" id="A0A7W7GUI7"/>
<feature type="region of interest" description="Disordered" evidence="1">
    <location>
        <begin position="241"/>
        <end position="268"/>
    </location>
</feature>
<comment type="caution">
    <text evidence="2">The sequence shown here is derived from an EMBL/GenBank/DDBJ whole genome shotgun (WGS) entry which is preliminary data.</text>
</comment>
<evidence type="ECO:0000256" key="1">
    <source>
        <dbReference type="SAM" id="MobiDB-lite"/>
    </source>
</evidence>
<keyword evidence="3" id="KW-1185">Reference proteome</keyword>
<feature type="compositionally biased region" description="Gly residues" evidence="1">
    <location>
        <begin position="257"/>
        <end position="268"/>
    </location>
</feature>
<name>A0A7W7GUI7_9ACTN</name>
<gene>
    <name evidence="2" type="ORF">BJY16_002013</name>
</gene>
<sequence>MPHASRCPSRVARLALPVSRCPSRVARLALPVSSWPPRLVRLARLVLSASPRPPNHPRCRDAARSITDPFSVRLAAPCQPGREVPACSGPRRGSCGSAVLRDARGCSRPHRASRSLQVHPPARPACLARACSPPALLCACLPCAACLAPAWPAPARSAPAWPAPARSAPARSAPARPAPARSAPALPGGAAFDQCGGTPRSLEGGLWTSPGCGKRGGDEWVWAGWRGALVTGTENRFAGGSGTVQAVRHGPEVGSSSGWGGGLETARR</sequence>
<accession>A0A7W7GUI7</accession>
<protein>
    <submittedName>
        <fullName evidence="2">Uncharacterized protein</fullName>
    </submittedName>
</protein>
<organism evidence="2 3">
    <name type="scientific">Actinoplanes octamycinicus</name>
    <dbReference type="NCBI Taxonomy" id="135948"/>
    <lineage>
        <taxon>Bacteria</taxon>
        <taxon>Bacillati</taxon>
        <taxon>Actinomycetota</taxon>
        <taxon>Actinomycetes</taxon>
        <taxon>Micromonosporales</taxon>
        <taxon>Micromonosporaceae</taxon>
        <taxon>Actinoplanes</taxon>
    </lineage>
</organism>